<dbReference type="Pfam" id="PF00072">
    <property type="entry name" value="Response_reg"/>
    <property type="match status" value="1"/>
</dbReference>
<evidence type="ECO:0000259" key="8">
    <source>
        <dbReference type="PROSITE" id="PS50045"/>
    </source>
</evidence>
<dbReference type="Pfam" id="PF00158">
    <property type="entry name" value="Sigma54_activat"/>
    <property type="match status" value="1"/>
</dbReference>
<dbReference type="GO" id="GO:0005524">
    <property type="term" value="F:ATP binding"/>
    <property type="evidence" value="ECO:0007669"/>
    <property type="project" value="UniProtKB-KW"/>
</dbReference>
<dbReference type="CDD" id="cd00009">
    <property type="entry name" value="AAA"/>
    <property type="match status" value="1"/>
</dbReference>
<dbReference type="FunFam" id="3.40.50.2300:FF:000018">
    <property type="entry name" value="DNA-binding transcriptional regulator NtrC"/>
    <property type="match status" value="1"/>
</dbReference>
<feature type="modified residue" description="4-aspartylphosphate" evidence="7">
    <location>
        <position position="56"/>
    </location>
</feature>
<evidence type="ECO:0000256" key="5">
    <source>
        <dbReference type="ARBA" id="ARBA00023015"/>
    </source>
</evidence>
<sequence length="246" mass="26846">MSTSEARILIVDDEKDFCEILFHVVRREGFAPLVAHSGETALEMVRVGMPDALLLDVKMPGMDGMEVLKRSKAIDPDLPVLMITAYGGVDGAVQAMKEGAFDYLAKPLNNHELVEKLRRALASRTYKQKKLLPRDRAKNSSMLNLEEIMGPSDPVQKIISDVKLVAASNFTVVIQGETGTGKELVARAIHKASLRSETPLVALDCGASPETLFYSELFGYENGAFTGATSRRPGKFEMAQGGTLFL</sequence>
<dbReference type="PANTHER" id="PTHR32071">
    <property type="entry name" value="TRANSCRIPTIONAL REGULATORY PROTEIN"/>
    <property type="match status" value="1"/>
</dbReference>
<dbReference type="EMBL" id="JACRDE010000322">
    <property type="protein sequence ID" value="MBI5250245.1"/>
    <property type="molecule type" value="Genomic_DNA"/>
</dbReference>
<keyword evidence="6" id="KW-0804">Transcription</keyword>
<dbReference type="PROSITE" id="PS50110">
    <property type="entry name" value="RESPONSE_REGULATORY"/>
    <property type="match status" value="1"/>
</dbReference>
<dbReference type="Gene3D" id="3.40.50.2300">
    <property type="match status" value="1"/>
</dbReference>
<evidence type="ECO:0000256" key="6">
    <source>
        <dbReference type="ARBA" id="ARBA00023163"/>
    </source>
</evidence>
<evidence type="ECO:0000256" key="1">
    <source>
        <dbReference type="ARBA" id="ARBA00022553"/>
    </source>
</evidence>
<dbReference type="PROSITE" id="PS00675">
    <property type="entry name" value="SIGMA54_INTERACT_1"/>
    <property type="match status" value="1"/>
</dbReference>
<dbReference type="InterPro" id="IPR002078">
    <property type="entry name" value="Sigma_54_int"/>
</dbReference>
<protein>
    <submittedName>
        <fullName evidence="10">Sigma-54-dependent Fis family transcriptional regulator</fullName>
    </submittedName>
</protein>
<evidence type="ECO:0000256" key="4">
    <source>
        <dbReference type="ARBA" id="ARBA00023012"/>
    </source>
</evidence>
<evidence type="ECO:0000256" key="2">
    <source>
        <dbReference type="ARBA" id="ARBA00022741"/>
    </source>
</evidence>
<evidence type="ECO:0000313" key="10">
    <source>
        <dbReference type="EMBL" id="MBI5250245.1"/>
    </source>
</evidence>
<dbReference type="AlphaFoldDB" id="A0A9D6Z3V0"/>
<dbReference type="GO" id="GO:0006355">
    <property type="term" value="P:regulation of DNA-templated transcription"/>
    <property type="evidence" value="ECO:0007669"/>
    <property type="project" value="InterPro"/>
</dbReference>
<keyword evidence="5" id="KW-0805">Transcription regulation</keyword>
<keyword evidence="1 7" id="KW-0597">Phosphoprotein</keyword>
<dbReference type="PANTHER" id="PTHR32071:SF57">
    <property type="entry name" value="C4-DICARBOXYLATE TRANSPORT TRANSCRIPTIONAL REGULATORY PROTEIN DCTD"/>
    <property type="match status" value="1"/>
</dbReference>
<proteinExistence type="predicted"/>
<evidence type="ECO:0000256" key="7">
    <source>
        <dbReference type="PROSITE-ProRule" id="PRU00169"/>
    </source>
</evidence>
<dbReference type="InterPro" id="IPR025662">
    <property type="entry name" value="Sigma_54_int_dom_ATP-bd_1"/>
</dbReference>
<dbReference type="InterPro" id="IPR011006">
    <property type="entry name" value="CheY-like_superfamily"/>
</dbReference>
<dbReference type="InterPro" id="IPR027417">
    <property type="entry name" value="P-loop_NTPase"/>
</dbReference>
<keyword evidence="4" id="KW-0902">Two-component regulatory system</keyword>
<reference evidence="10" key="1">
    <citation type="submission" date="2020-07" db="EMBL/GenBank/DDBJ databases">
        <title>Huge and variable diversity of episymbiotic CPR bacteria and DPANN archaea in groundwater ecosystems.</title>
        <authorList>
            <person name="He C.Y."/>
            <person name="Keren R."/>
            <person name="Whittaker M."/>
            <person name="Farag I.F."/>
            <person name="Doudna J."/>
            <person name="Cate J.H.D."/>
            <person name="Banfield J.F."/>
        </authorList>
    </citation>
    <scope>NUCLEOTIDE SEQUENCE</scope>
    <source>
        <strain evidence="10">NC_groundwater_1664_Pr3_B-0.1um_52_9</strain>
    </source>
</reference>
<gene>
    <name evidence="10" type="ORF">HY912_12185</name>
</gene>
<feature type="domain" description="Sigma-54 factor interaction" evidence="8">
    <location>
        <begin position="148"/>
        <end position="246"/>
    </location>
</feature>
<keyword evidence="2" id="KW-0547">Nucleotide-binding</keyword>
<evidence type="ECO:0000313" key="11">
    <source>
        <dbReference type="Proteomes" id="UP000807825"/>
    </source>
</evidence>
<dbReference type="Gene3D" id="3.40.50.300">
    <property type="entry name" value="P-loop containing nucleotide triphosphate hydrolases"/>
    <property type="match status" value="1"/>
</dbReference>
<organism evidence="10 11">
    <name type="scientific">Desulfomonile tiedjei</name>
    <dbReference type="NCBI Taxonomy" id="2358"/>
    <lineage>
        <taxon>Bacteria</taxon>
        <taxon>Pseudomonadati</taxon>
        <taxon>Thermodesulfobacteriota</taxon>
        <taxon>Desulfomonilia</taxon>
        <taxon>Desulfomonilales</taxon>
        <taxon>Desulfomonilaceae</taxon>
        <taxon>Desulfomonile</taxon>
    </lineage>
</organism>
<accession>A0A9D6Z3V0</accession>
<comment type="caution">
    <text evidence="10">The sequence shown here is derived from an EMBL/GenBank/DDBJ whole genome shotgun (WGS) entry which is preliminary data.</text>
</comment>
<dbReference type="PROSITE" id="PS50045">
    <property type="entry name" value="SIGMA54_INTERACT_4"/>
    <property type="match status" value="1"/>
</dbReference>
<feature type="domain" description="Response regulatory" evidence="9">
    <location>
        <begin position="7"/>
        <end position="121"/>
    </location>
</feature>
<dbReference type="Proteomes" id="UP000807825">
    <property type="component" value="Unassembled WGS sequence"/>
</dbReference>
<evidence type="ECO:0000259" key="9">
    <source>
        <dbReference type="PROSITE" id="PS50110"/>
    </source>
</evidence>
<dbReference type="SMART" id="SM00448">
    <property type="entry name" value="REC"/>
    <property type="match status" value="1"/>
</dbReference>
<dbReference type="GO" id="GO:0000160">
    <property type="term" value="P:phosphorelay signal transduction system"/>
    <property type="evidence" value="ECO:0007669"/>
    <property type="project" value="UniProtKB-KW"/>
</dbReference>
<keyword evidence="3" id="KW-0067">ATP-binding</keyword>
<feature type="non-terminal residue" evidence="10">
    <location>
        <position position="246"/>
    </location>
</feature>
<dbReference type="SUPFAM" id="SSF52172">
    <property type="entry name" value="CheY-like"/>
    <property type="match status" value="1"/>
</dbReference>
<evidence type="ECO:0000256" key="3">
    <source>
        <dbReference type="ARBA" id="ARBA00022840"/>
    </source>
</evidence>
<name>A0A9D6Z3V0_9BACT</name>
<dbReference type="InterPro" id="IPR001789">
    <property type="entry name" value="Sig_transdc_resp-reg_receiver"/>
</dbReference>